<sequence>MTTATFRQNTTFPTPNGQGHGYLAVPESGRGPGVLVIQEWWGLTDQIAGVVDRLAAEGFVTLAPDLFGGRVTHNAADGAKWMRELPIERGVAQLSSAVDYLLSHDTVTSEALGAVGFCMGGGFVVALAAAVGDKIAAAVPYYGANTGDNADFSSLRAAIQGHFGAYDTAVTPEHARHMVTSVRDHSDAAVELHFYPAGHAFANEENHSGNYDKTQADLAWERTLEFLRESLH</sequence>
<keyword evidence="4" id="KW-1185">Reference proteome</keyword>
<reference evidence="3 4" key="1">
    <citation type="submission" date="2021-06" db="EMBL/GenBank/DDBJ databases">
        <title>Actinomycetes sequencing.</title>
        <authorList>
            <person name="Shan Q."/>
        </authorList>
    </citation>
    <scope>NUCLEOTIDE SEQUENCE [LARGE SCALE GENOMIC DNA]</scope>
    <source>
        <strain evidence="3 4">NEAU-G5</strain>
    </source>
</reference>
<dbReference type="GO" id="GO:0016787">
    <property type="term" value="F:hydrolase activity"/>
    <property type="evidence" value="ECO:0007669"/>
    <property type="project" value="UniProtKB-KW"/>
</dbReference>
<dbReference type="PANTHER" id="PTHR46623">
    <property type="entry name" value="CARBOXYMETHYLENEBUTENOLIDASE-RELATED"/>
    <property type="match status" value="1"/>
</dbReference>
<feature type="domain" description="Dienelactone hydrolase" evidence="2">
    <location>
        <begin position="21"/>
        <end position="229"/>
    </location>
</feature>
<dbReference type="Pfam" id="PF01738">
    <property type="entry name" value="DLH"/>
    <property type="match status" value="1"/>
</dbReference>
<dbReference type="InterPro" id="IPR029058">
    <property type="entry name" value="AB_hydrolase_fold"/>
</dbReference>
<evidence type="ECO:0000313" key="4">
    <source>
        <dbReference type="Proteomes" id="UP000733379"/>
    </source>
</evidence>
<dbReference type="PANTHER" id="PTHR46623:SF6">
    <property type="entry name" value="ALPHA_BETA-HYDROLASES SUPERFAMILY PROTEIN"/>
    <property type="match status" value="1"/>
</dbReference>
<feature type="compositionally biased region" description="Polar residues" evidence="1">
    <location>
        <begin position="1"/>
        <end position="17"/>
    </location>
</feature>
<dbReference type="SUPFAM" id="SSF53474">
    <property type="entry name" value="alpha/beta-Hydrolases"/>
    <property type="match status" value="1"/>
</dbReference>
<evidence type="ECO:0000313" key="3">
    <source>
        <dbReference type="EMBL" id="MBU3061011.1"/>
    </source>
</evidence>
<dbReference type="RefSeq" id="WP_215915776.1">
    <property type="nucleotide sequence ID" value="NZ_JAHKNI010000001.1"/>
</dbReference>
<evidence type="ECO:0000259" key="2">
    <source>
        <dbReference type="Pfam" id="PF01738"/>
    </source>
</evidence>
<evidence type="ECO:0000256" key="1">
    <source>
        <dbReference type="SAM" id="MobiDB-lite"/>
    </source>
</evidence>
<dbReference type="InterPro" id="IPR002925">
    <property type="entry name" value="Dienelactn_hydro"/>
</dbReference>
<organism evidence="3 4">
    <name type="scientific">Nocardia albiluteola</name>
    <dbReference type="NCBI Taxonomy" id="2842303"/>
    <lineage>
        <taxon>Bacteria</taxon>
        <taxon>Bacillati</taxon>
        <taxon>Actinomycetota</taxon>
        <taxon>Actinomycetes</taxon>
        <taxon>Mycobacteriales</taxon>
        <taxon>Nocardiaceae</taxon>
        <taxon>Nocardia</taxon>
    </lineage>
</organism>
<keyword evidence="3" id="KW-0378">Hydrolase</keyword>
<gene>
    <name evidence="3" type="ORF">KO481_05665</name>
</gene>
<name>A0ABS6ASK2_9NOCA</name>
<accession>A0ABS6ASK2</accession>
<comment type="caution">
    <text evidence="3">The sequence shown here is derived from an EMBL/GenBank/DDBJ whole genome shotgun (WGS) entry which is preliminary data.</text>
</comment>
<dbReference type="InterPro" id="IPR051049">
    <property type="entry name" value="Dienelactone_hydrolase-like"/>
</dbReference>
<dbReference type="EMBL" id="JAHKNI010000001">
    <property type="protein sequence ID" value="MBU3061011.1"/>
    <property type="molecule type" value="Genomic_DNA"/>
</dbReference>
<dbReference type="Gene3D" id="3.40.50.1820">
    <property type="entry name" value="alpha/beta hydrolase"/>
    <property type="match status" value="1"/>
</dbReference>
<proteinExistence type="predicted"/>
<protein>
    <submittedName>
        <fullName evidence="3">Dienelactone hydrolase family protein</fullName>
    </submittedName>
</protein>
<feature type="region of interest" description="Disordered" evidence="1">
    <location>
        <begin position="1"/>
        <end position="20"/>
    </location>
</feature>
<dbReference type="Proteomes" id="UP000733379">
    <property type="component" value="Unassembled WGS sequence"/>
</dbReference>